<accession>A0ABU1XVF0</accession>
<gene>
    <name evidence="2" type="ORF">J2W68_001448</name>
</gene>
<proteinExistence type="predicted"/>
<dbReference type="InterPro" id="IPR027843">
    <property type="entry name" value="DUF4440"/>
</dbReference>
<dbReference type="Pfam" id="PF14534">
    <property type="entry name" value="DUF4440"/>
    <property type="match status" value="1"/>
</dbReference>
<dbReference type="Gene3D" id="3.10.450.50">
    <property type="match status" value="1"/>
</dbReference>
<protein>
    <recommendedName>
        <fullName evidence="1">DUF4440 domain-containing protein</fullName>
    </recommendedName>
</protein>
<feature type="domain" description="DUF4440" evidence="1">
    <location>
        <begin position="13"/>
        <end position="112"/>
    </location>
</feature>
<keyword evidence="3" id="KW-1185">Reference proteome</keyword>
<evidence type="ECO:0000259" key="1">
    <source>
        <dbReference type="Pfam" id="PF14534"/>
    </source>
</evidence>
<name>A0ABU1XVF0_9GAMM</name>
<comment type="caution">
    <text evidence="2">The sequence shown here is derived from an EMBL/GenBank/DDBJ whole genome shotgun (WGS) entry which is preliminary data.</text>
</comment>
<organism evidence="2 3">
    <name type="scientific">Luteimonas terrae</name>
    <dbReference type="NCBI Taxonomy" id="1530191"/>
    <lineage>
        <taxon>Bacteria</taxon>
        <taxon>Pseudomonadati</taxon>
        <taxon>Pseudomonadota</taxon>
        <taxon>Gammaproteobacteria</taxon>
        <taxon>Lysobacterales</taxon>
        <taxon>Lysobacteraceae</taxon>
        <taxon>Luteimonas</taxon>
    </lineage>
</organism>
<sequence>MDADALLTHLEVLERALLDPAVRADRARLDSLIAEDFLEIGASGAVFGKAEVLAQLPDESGVAYEALPMRVQRVGAYVARVLYTVRRDADGDVRRSLRSSWWRCEADGCWRMVFHQGTPDTGAGTI</sequence>
<evidence type="ECO:0000313" key="3">
    <source>
        <dbReference type="Proteomes" id="UP001256588"/>
    </source>
</evidence>
<dbReference type="EMBL" id="JAVDWO010000005">
    <property type="protein sequence ID" value="MDR7192732.1"/>
    <property type="molecule type" value="Genomic_DNA"/>
</dbReference>
<dbReference type="InterPro" id="IPR032710">
    <property type="entry name" value="NTF2-like_dom_sf"/>
</dbReference>
<reference evidence="2 3" key="1">
    <citation type="submission" date="2023-07" db="EMBL/GenBank/DDBJ databases">
        <title>Sorghum-associated microbial communities from plants grown in Nebraska, USA.</title>
        <authorList>
            <person name="Schachtman D."/>
        </authorList>
    </citation>
    <scope>NUCLEOTIDE SEQUENCE [LARGE SCALE GENOMIC DNA]</scope>
    <source>
        <strain evidence="2 3">4099</strain>
    </source>
</reference>
<dbReference type="SUPFAM" id="SSF54427">
    <property type="entry name" value="NTF2-like"/>
    <property type="match status" value="1"/>
</dbReference>
<evidence type="ECO:0000313" key="2">
    <source>
        <dbReference type="EMBL" id="MDR7192732.1"/>
    </source>
</evidence>
<dbReference type="RefSeq" id="WP_310234047.1">
    <property type="nucleotide sequence ID" value="NZ_JAVDWO010000005.1"/>
</dbReference>
<dbReference type="Proteomes" id="UP001256588">
    <property type="component" value="Unassembled WGS sequence"/>
</dbReference>